<proteinExistence type="predicted"/>
<accession>A0AAW2Z7Q9</accession>
<evidence type="ECO:0000313" key="3">
    <source>
        <dbReference type="Proteomes" id="UP001431209"/>
    </source>
</evidence>
<comment type="caution">
    <text evidence="2">The sequence shown here is derived from an EMBL/GenBank/DDBJ whole genome shotgun (WGS) entry which is preliminary data.</text>
</comment>
<name>A0AAW2Z7Q9_9EUKA</name>
<evidence type="ECO:0000313" key="2">
    <source>
        <dbReference type="EMBL" id="KAL0485176.1"/>
    </source>
</evidence>
<organism evidence="2 3">
    <name type="scientific">Acrasis kona</name>
    <dbReference type="NCBI Taxonomy" id="1008807"/>
    <lineage>
        <taxon>Eukaryota</taxon>
        <taxon>Discoba</taxon>
        <taxon>Heterolobosea</taxon>
        <taxon>Tetramitia</taxon>
        <taxon>Eutetramitia</taxon>
        <taxon>Acrasidae</taxon>
        <taxon>Acrasis</taxon>
    </lineage>
</organism>
<dbReference type="EMBL" id="JAOPGA020001112">
    <property type="protein sequence ID" value="KAL0485176.1"/>
    <property type="molecule type" value="Genomic_DNA"/>
</dbReference>
<sequence>MIKAGLVLVLIVLISTVCAGPCPIGSYDQIGYRPCAVCPFGFHCPDGKSCPREEHVIVYIKTSCLPSTTHPDTVNLISEQYTVENMYTGFAVMETSYLFLEHERNVVLNVVQQDNVDLTVYGSLTNPRPNEQNHTFKAVGSRITELLLAKEQSLGRVFVSVSAPA</sequence>
<protein>
    <submittedName>
        <fullName evidence="2">LpxH</fullName>
    </submittedName>
</protein>
<feature type="signal peptide" evidence="1">
    <location>
        <begin position="1"/>
        <end position="19"/>
    </location>
</feature>
<gene>
    <name evidence="2" type="ORF">AKO1_004287</name>
</gene>
<dbReference type="AlphaFoldDB" id="A0AAW2Z7Q9"/>
<feature type="chain" id="PRO_5043340872" evidence="1">
    <location>
        <begin position="20"/>
        <end position="165"/>
    </location>
</feature>
<dbReference type="Proteomes" id="UP001431209">
    <property type="component" value="Unassembled WGS sequence"/>
</dbReference>
<evidence type="ECO:0000256" key="1">
    <source>
        <dbReference type="SAM" id="SignalP"/>
    </source>
</evidence>
<reference evidence="2 3" key="1">
    <citation type="submission" date="2024-03" db="EMBL/GenBank/DDBJ databases">
        <title>The Acrasis kona genome and developmental transcriptomes reveal deep origins of eukaryotic multicellular pathways.</title>
        <authorList>
            <person name="Sheikh S."/>
            <person name="Fu C.-J."/>
            <person name="Brown M.W."/>
            <person name="Baldauf S.L."/>
        </authorList>
    </citation>
    <scope>NUCLEOTIDE SEQUENCE [LARGE SCALE GENOMIC DNA]</scope>
    <source>
        <strain evidence="2 3">ATCC MYA-3509</strain>
    </source>
</reference>
<keyword evidence="3" id="KW-1185">Reference proteome</keyword>
<keyword evidence="1" id="KW-0732">Signal</keyword>